<reference evidence="1 2" key="1">
    <citation type="journal article" date="2024" name="Plant J.">
        <title>Genome sequences and population genomics reveal climatic adaptation and genomic divergence between two closely related sweetgum species.</title>
        <authorList>
            <person name="Xu W.Q."/>
            <person name="Ren C.Q."/>
            <person name="Zhang X.Y."/>
            <person name="Comes H.P."/>
            <person name="Liu X.H."/>
            <person name="Li Y.G."/>
            <person name="Kettle C.J."/>
            <person name="Jalonen R."/>
            <person name="Gaisberger H."/>
            <person name="Ma Y.Z."/>
            <person name="Qiu Y.X."/>
        </authorList>
    </citation>
    <scope>NUCLEOTIDE SEQUENCE [LARGE SCALE GENOMIC DNA]</scope>
    <source>
        <strain evidence="1">Hangzhou</strain>
    </source>
</reference>
<dbReference type="EMBL" id="JBBPBK010000006">
    <property type="protein sequence ID" value="KAK9282755.1"/>
    <property type="molecule type" value="Genomic_DNA"/>
</dbReference>
<evidence type="ECO:0000313" key="2">
    <source>
        <dbReference type="Proteomes" id="UP001415857"/>
    </source>
</evidence>
<evidence type="ECO:0000313" key="1">
    <source>
        <dbReference type="EMBL" id="KAK9282755.1"/>
    </source>
</evidence>
<dbReference type="Proteomes" id="UP001415857">
    <property type="component" value="Unassembled WGS sequence"/>
</dbReference>
<keyword evidence="2" id="KW-1185">Reference proteome</keyword>
<dbReference type="AlphaFoldDB" id="A0AAP0RWF0"/>
<accession>A0AAP0RWF0</accession>
<proteinExistence type="predicted"/>
<protein>
    <submittedName>
        <fullName evidence="1">Uncharacterized protein</fullName>
    </submittedName>
</protein>
<name>A0AAP0RWF0_LIQFO</name>
<sequence>MATGFIRMEEENERSHEAYIGEEGMDIQAPPTMRTNWTLPMDRYFIDLMLDQACRG</sequence>
<gene>
    <name evidence="1" type="ORF">L1049_010976</name>
</gene>
<comment type="caution">
    <text evidence="1">The sequence shown here is derived from an EMBL/GenBank/DDBJ whole genome shotgun (WGS) entry which is preliminary data.</text>
</comment>
<organism evidence="1 2">
    <name type="scientific">Liquidambar formosana</name>
    <name type="common">Formosan gum</name>
    <dbReference type="NCBI Taxonomy" id="63359"/>
    <lineage>
        <taxon>Eukaryota</taxon>
        <taxon>Viridiplantae</taxon>
        <taxon>Streptophyta</taxon>
        <taxon>Embryophyta</taxon>
        <taxon>Tracheophyta</taxon>
        <taxon>Spermatophyta</taxon>
        <taxon>Magnoliopsida</taxon>
        <taxon>eudicotyledons</taxon>
        <taxon>Gunneridae</taxon>
        <taxon>Pentapetalae</taxon>
        <taxon>Saxifragales</taxon>
        <taxon>Altingiaceae</taxon>
        <taxon>Liquidambar</taxon>
    </lineage>
</organism>